<dbReference type="AlphaFoldDB" id="A0A392UDN3"/>
<keyword evidence="3" id="KW-1185">Reference proteome</keyword>
<feature type="compositionally biased region" description="Polar residues" evidence="1">
    <location>
        <begin position="1"/>
        <end position="23"/>
    </location>
</feature>
<feature type="non-terminal residue" evidence="2">
    <location>
        <position position="41"/>
    </location>
</feature>
<evidence type="ECO:0000313" key="3">
    <source>
        <dbReference type="Proteomes" id="UP000265520"/>
    </source>
</evidence>
<feature type="region of interest" description="Disordered" evidence="1">
    <location>
        <begin position="1"/>
        <end position="41"/>
    </location>
</feature>
<evidence type="ECO:0000313" key="2">
    <source>
        <dbReference type="EMBL" id="MCI71631.1"/>
    </source>
</evidence>
<reference evidence="2 3" key="1">
    <citation type="journal article" date="2018" name="Front. Plant Sci.">
        <title>Red Clover (Trifolium pratense) and Zigzag Clover (T. medium) - A Picture of Genomic Similarities and Differences.</title>
        <authorList>
            <person name="Dluhosova J."/>
            <person name="Istvanek J."/>
            <person name="Nedelnik J."/>
            <person name="Repkova J."/>
        </authorList>
    </citation>
    <scope>NUCLEOTIDE SEQUENCE [LARGE SCALE GENOMIC DNA]</scope>
    <source>
        <strain evidence="3">cv. 10/8</strain>
        <tissue evidence="2">Leaf</tissue>
    </source>
</reference>
<protein>
    <submittedName>
        <fullName evidence="2">Uncharacterized protein</fullName>
    </submittedName>
</protein>
<sequence>MAGTRFPTNNVDDTSSTSNQSPPAAQPSFHSAFAIPQSSAV</sequence>
<dbReference type="Proteomes" id="UP000265520">
    <property type="component" value="Unassembled WGS sequence"/>
</dbReference>
<organism evidence="2 3">
    <name type="scientific">Trifolium medium</name>
    <dbReference type="NCBI Taxonomy" id="97028"/>
    <lineage>
        <taxon>Eukaryota</taxon>
        <taxon>Viridiplantae</taxon>
        <taxon>Streptophyta</taxon>
        <taxon>Embryophyta</taxon>
        <taxon>Tracheophyta</taxon>
        <taxon>Spermatophyta</taxon>
        <taxon>Magnoliopsida</taxon>
        <taxon>eudicotyledons</taxon>
        <taxon>Gunneridae</taxon>
        <taxon>Pentapetalae</taxon>
        <taxon>rosids</taxon>
        <taxon>fabids</taxon>
        <taxon>Fabales</taxon>
        <taxon>Fabaceae</taxon>
        <taxon>Papilionoideae</taxon>
        <taxon>50 kb inversion clade</taxon>
        <taxon>NPAAA clade</taxon>
        <taxon>Hologalegina</taxon>
        <taxon>IRL clade</taxon>
        <taxon>Trifolieae</taxon>
        <taxon>Trifolium</taxon>
    </lineage>
</organism>
<proteinExistence type="predicted"/>
<comment type="caution">
    <text evidence="2">The sequence shown here is derived from an EMBL/GenBank/DDBJ whole genome shotgun (WGS) entry which is preliminary data.</text>
</comment>
<accession>A0A392UDN3</accession>
<name>A0A392UDN3_9FABA</name>
<dbReference type="EMBL" id="LXQA010800194">
    <property type="protein sequence ID" value="MCI71631.1"/>
    <property type="molecule type" value="Genomic_DNA"/>
</dbReference>
<evidence type="ECO:0000256" key="1">
    <source>
        <dbReference type="SAM" id="MobiDB-lite"/>
    </source>
</evidence>